<dbReference type="PANTHER" id="PTHR43033">
    <property type="entry name" value="TRNA(ILE)-LYSIDINE SYNTHASE-RELATED"/>
    <property type="match status" value="1"/>
</dbReference>
<evidence type="ECO:0000256" key="6">
    <source>
        <dbReference type="ARBA" id="ARBA00048539"/>
    </source>
</evidence>
<dbReference type="STRING" id="1416806.CAL12_07625"/>
<evidence type="ECO:0000259" key="10">
    <source>
        <dbReference type="Pfam" id="PF09179"/>
    </source>
</evidence>
<dbReference type="InterPro" id="IPR015262">
    <property type="entry name" value="tRNA_Ile_lys_synt_subst-bd"/>
</dbReference>
<dbReference type="HAMAP" id="MF_01161">
    <property type="entry name" value="tRNA_Ile_lys_synt"/>
    <property type="match status" value="1"/>
</dbReference>
<protein>
    <recommendedName>
        <fullName evidence="7">tRNA(Ile)-lysidine synthase</fullName>
        <ecNumber evidence="7">6.3.4.19</ecNumber>
    </recommendedName>
    <alternativeName>
        <fullName evidence="7">tRNA(Ile)-2-lysyl-cytidine synthase</fullName>
    </alternativeName>
    <alternativeName>
        <fullName evidence="7">tRNA(Ile)-lysidine synthetase</fullName>
    </alternativeName>
</protein>
<keyword evidence="5 7" id="KW-0067">ATP-binding</keyword>
<keyword evidence="3 7" id="KW-0819">tRNA processing</keyword>
<evidence type="ECO:0000256" key="2">
    <source>
        <dbReference type="ARBA" id="ARBA00022598"/>
    </source>
</evidence>
<dbReference type="GO" id="GO:0005524">
    <property type="term" value="F:ATP binding"/>
    <property type="evidence" value="ECO:0007669"/>
    <property type="project" value="UniProtKB-UniRule"/>
</dbReference>
<dbReference type="Pfam" id="PF01171">
    <property type="entry name" value="ATP_bind_3"/>
    <property type="match status" value="1"/>
</dbReference>
<organism evidence="11 12">
    <name type="scientific">Bordetella genomosp. 8</name>
    <dbReference type="NCBI Taxonomy" id="1416806"/>
    <lineage>
        <taxon>Bacteria</taxon>
        <taxon>Pseudomonadati</taxon>
        <taxon>Pseudomonadota</taxon>
        <taxon>Betaproteobacteria</taxon>
        <taxon>Burkholderiales</taxon>
        <taxon>Alcaligenaceae</taxon>
        <taxon>Bordetella</taxon>
    </lineage>
</organism>
<keyword evidence="4 7" id="KW-0547">Nucleotide-binding</keyword>
<dbReference type="EMBL" id="CP021108">
    <property type="protein sequence ID" value="ARP80718.1"/>
    <property type="molecule type" value="Genomic_DNA"/>
</dbReference>
<comment type="catalytic activity">
    <reaction evidence="6 7">
        <text>cytidine(34) in tRNA(Ile2) + L-lysine + ATP = lysidine(34) in tRNA(Ile2) + AMP + diphosphate + H(+)</text>
        <dbReference type="Rhea" id="RHEA:43744"/>
        <dbReference type="Rhea" id="RHEA-COMP:10625"/>
        <dbReference type="Rhea" id="RHEA-COMP:10670"/>
        <dbReference type="ChEBI" id="CHEBI:15378"/>
        <dbReference type="ChEBI" id="CHEBI:30616"/>
        <dbReference type="ChEBI" id="CHEBI:32551"/>
        <dbReference type="ChEBI" id="CHEBI:33019"/>
        <dbReference type="ChEBI" id="CHEBI:82748"/>
        <dbReference type="ChEBI" id="CHEBI:83665"/>
        <dbReference type="ChEBI" id="CHEBI:456215"/>
        <dbReference type="EC" id="6.3.4.19"/>
    </reaction>
</comment>
<evidence type="ECO:0000313" key="11">
    <source>
        <dbReference type="EMBL" id="ARP80718.1"/>
    </source>
</evidence>
<evidence type="ECO:0000313" key="12">
    <source>
        <dbReference type="Proteomes" id="UP000194151"/>
    </source>
</evidence>
<feature type="domain" description="tRNA(Ile)-lysidine/2-thiocytidine synthase N-terminal" evidence="9">
    <location>
        <begin position="47"/>
        <end position="233"/>
    </location>
</feature>
<keyword evidence="2 7" id="KW-0436">Ligase</keyword>
<name>A0A1W6YI67_9BORD</name>
<dbReference type="InterPro" id="IPR012795">
    <property type="entry name" value="tRNA_Ile_lys_synt_N"/>
</dbReference>
<dbReference type="GO" id="GO:0032267">
    <property type="term" value="F:tRNA(Ile)-lysidine synthase activity"/>
    <property type="evidence" value="ECO:0007669"/>
    <property type="project" value="UniProtKB-EC"/>
</dbReference>
<comment type="function">
    <text evidence="7">Ligates lysine onto the cytidine present at position 34 of the AUA codon-specific tRNA(Ile) that contains the anticodon CAU, in an ATP-dependent manner. Cytidine is converted to lysidine, thus changing the amino acid specificity of the tRNA from methionine to isoleucine.</text>
</comment>
<gene>
    <name evidence="7" type="primary">tilS</name>
    <name evidence="11" type="ORF">CAL12_07625</name>
</gene>
<proteinExistence type="inferred from homology"/>
<dbReference type="EC" id="6.3.4.19" evidence="7"/>
<evidence type="ECO:0000256" key="7">
    <source>
        <dbReference type="HAMAP-Rule" id="MF_01161"/>
    </source>
</evidence>
<evidence type="ECO:0000256" key="4">
    <source>
        <dbReference type="ARBA" id="ARBA00022741"/>
    </source>
</evidence>
<comment type="subcellular location">
    <subcellularLocation>
        <location evidence="7">Cytoplasm</location>
    </subcellularLocation>
</comment>
<evidence type="ECO:0000256" key="1">
    <source>
        <dbReference type="ARBA" id="ARBA00022490"/>
    </source>
</evidence>
<comment type="similarity">
    <text evidence="7">Belongs to the tRNA(Ile)-lysidine synthase family.</text>
</comment>
<feature type="domain" description="tRNA(Ile)-lysidine synthase substrate-binding" evidence="10">
    <location>
        <begin position="285"/>
        <end position="353"/>
    </location>
</feature>
<dbReference type="InterPro" id="IPR014729">
    <property type="entry name" value="Rossmann-like_a/b/a_fold"/>
</dbReference>
<sequence length="361" mass="38976">MASGVAIPGTGAGRGDPPSRPGDPALALTRALRDALVSMSATSPPLGVAVSGGADSVMLAVHAASVLREFARDAEKPLHLLHVHHGLYEQADEWADAVRQLGAALNAHVHILHVQVDTADGSGIEAAARQARYAAMAEAAARQGLRHILLAHHRDDQAETVLLRLLRGAGPAGLAAMSPRTERDGVVYLRPWLDVPRATIRQAADAYTAAHGWQPAQDPANADERYTRAALRKLLVPALDARWPGWQAIAARHARQAGEAAQILEEVAREDFAALEPSASGDSFSLARWRQLSPARQAQVLRHWLAGQGARMPTEARLAELLKQLRQLHSLGHDRHLVWNHADHCVRCVRGRVSVGPREDR</sequence>
<keyword evidence="12" id="KW-1185">Reference proteome</keyword>
<dbReference type="Gene3D" id="3.40.50.620">
    <property type="entry name" value="HUPs"/>
    <property type="match status" value="1"/>
</dbReference>
<keyword evidence="1 7" id="KW-0963">Cytoplasm</keyword>
<dbReference type="AlphaFoldDB" id="A0A1W6YI67"/>
<accession>A0A1W6YI67</accession>
<dbReference type="PANTHER" id="PTHR43033:SF1">
    <property type="entry name" value="TRNA(ILE)-LYSIDINE SYNTHASE-RELATED"/>
    <property type="match status" value="1"/>
</dbReference>
<dbReference type="KEGG" id="bgv:CAL12_07625"/>
<comment type="domain">
    <text evidence="7">The N-terminal region contains the highly conserved SGGXDS motif, predicted to be a P-loop motif involved in ATP binding.</text>
</comment>
<dbReference type="CDD" id="cd01992">
    <property type="entry name" value="TilS_N"/>
    <property type="match status" value="1"/>
</dbReference>
<dbReference type="InterPro" id="IPR011063">
    <property type="entry name" value="TilS/TtcA_N"/>
</dbReference>
<evidence type="ECO:0000259" key="9">
    <source>
        <dbReference type="Pfam" id="PF01171"/>
    </source>
</evidence>
<evidence type="ECO:0000256" key="8">
    <source>
        <dbReference type="SAM" id="MobiDB-lite"/>
    </source>
</evidence>
<evidence type="ECO:0000256" key="5">
    <source>
        <dbReference type="ARBA" id="ARBA00022840"/>
    </source>
</evidence>
<dbReference type="GO" id="GO:0005737">
    <property type="term" value="C:cytoplasm"/>
    <property type="evidence" value="ECO:0007669"/>
    <property type="project" value="UniProtKB-SubCell"/>
</dbReference>
<dbReference type="GO" id="GO:0006400">
    <property type="term" value="P:tRNA modification"/>
    <property type="evidence" value="ECO:0007669"/>
    <property type="project" value="UniProtKB-UniRule"/>
</dbReference>
<evidence type="ECO:0000256" key="3">
    <source>
        <dbReference type="ARBA" id="ARBA00022694"/>
    </source>
</evidence>
<feature type="region of interest" description="Disordered" evidence="8">
    <location>
        <begin position="1"/>
        <end position="24"/>
    </location>
</feature>
<dbReference type="Pfam" id="PF09179">
    <property type="entry name" value="TilS"/>
    <property type="match status" value="1"/>
</dbReference>
<dbReference type="Proteomes" id="UP000194151">
    <property type="component" value="Chromosome"/>
</dbReference>
<dbReference type="NCBIfam" id="TIGR02432">
    <property type="entry name" value="lysidine_TilS_N"/>
    <property type="match status" value="1"/>
</dbReference>
<dbReference type="SUPFAM" id="SSF52402">
    <property type="entry name" value="Adenine nucleotide alpha hydrolases-like"/>
    <property type="match status" value="1"/>
</dbReference>
<dbReference type="SUPFAM" id="SSF82829">
    <property type="entry name" value="MesJ substrate recognition domain-like"/>
    <property type="match status" value="1"/>
</dbReference>
<feature type="binding site" evidence="7">
    <location>
        <begin position="51"/>
        <end position="56"/>
    </location>
    <ligand>
        <name>ATP</name>
        <dbReference type="ChEBI" id="CHEBI:30616"/>
    </ligand>
</feature>
<dbReference type="Gene3D" id="1.20.59.20">
    <property type="match status" value="1"/>
</dbReference>
<dbReference type="InterPro" id="IPR012094">
    <property type="entry name" value="tRNA_Ile_lys_synt"/>
</dbReference>
<reference evidence="11 12" key="1">
    <citation type="submission" date="2017-05" db="EMBL/GenBank/DDBJ databases">
        <title>Complete and WGS of Bordetella genogroups.</title>
        <authorList>
            <person name="Spilker T."/>
            <person name="LiPuma J."/>
        </authorList>
    </citation>
    <scope>NUCLEOTIDE SEQUENCE [LARGE SCALE GENOMIC DNA]</scope>
    <source>
        <strain evidence="11 12">AU19157</strain>
    </source>
</reference>